<gene>
    <name evidence="2" type="ORF">GTA08_BOTSDO12815</name>
</gene>
<evidence type="ECO:0000256" key="1">
    <source>
        <dbReference type="SAM" id="Phobius"/>
    </source>
</evidence>
<keyword evidence="1" id="KW-1133">Transmembrane helix</keyword>
<keyword evidence="1" id="KW-0812">Transmembrane</keyword>
<evidence type="ECO:0000313" key="3">
    <source>
        <dbReference type="Proteomes" id="UP000572817"/>
    </source>
</evidence>
<evidence type="ECO:0000313" key="2">
    <source>
        <dbReference type="EMBL" id="KAF4311684.1"/>
    </source>
</evidence>
<reference evidence="2" key="1">
    <citation type="submission" date="2020-04" db="EMBL/GenBank/DDBJ databases">
        <title>Genome Assembly and Annotation of Botryosphaeria dothidea sdau 11-99, a Latent Pathogen of Apple Fruit Ring Rot in China.</title>
        <authorList>
            <person name="Yu C."/>
            <person name="Diao Y."/>
            <person name="Lu Q."/>
            <person name="Zhao J."/>
            <person name="Cui S."/>
            <person name="Peng C."/>
            <person name="He B."/>
            <person name="Liu H."/>
        </authorList>
    </citation>
    <scope>NUCLEOTIDE SEQUENCE [LARGE SCALE GENOMIC DNA]</scope>
    <source>
        <strain evidence="2">Sdau11-99</strain>
    </source>
</reference>
<sequence>MAETEPESPINKMEKDHFVSPVKTLRRVTSLLSYQPSLASIPPDLRNDGYLGHWTLDHTWSIILGLVLAGFQAYSTVLAFQAAMKHGKPIDYDINEHQRRFSRACTLIPFVFATIMRRFCRSFALYRSQQGITMENLERFVGCQSFFTAFQT</sequence>
<name>A0A8H4J2U1_9PEZI</name>
<keyword evidence="3" id="KW-1185">Reference proteome</keyword>
<proteinExistence type="predicted"/>
<accession>A0A8H4J2U1</accession>
<keyword evidence="1" id="KW-0472">Membrane</keyword>
<dbReference type="EMBL" id="WWBZ02000009">
    <property type="protein sequence ID" value="KAF4311684.1"/>
    <property type="molecule type" value="Genomic_DNA"/>
</dbReference>
<organism evidence="2 3">
    <name type="scientific">Botryosphaeria dothidea</name>
    <dbReference type="NCBI Taxonomy" id="55169"/>
    <lineage>
        <taxon>Eukaryota</taxon>
        <taxon>Fungi</taxon>
        <taxon>Dikarya</taxon>
        <taxon>Ascomycota</taxon>
        <taxon>Pezizomycotina</taxon>
        <taxon>Dothideomycetes</taxon>
        <taxon>Dothideomycetes incertae sedis</taxon>
        <taxon>Botryosphaeriales</taxon>
        <taxon>Botryosphaeriaceae</taxon>
        <taxon>Botryosphaeria</taxon>
    </lineage>
</organism>
<protein>
    <submittedName>
        <fullName evidence="2">Uncharacterized protein</fullName>
    </submittedName>
</protein>
<feature type="transmembrane region" description="Helical" evidence="1">
    <location>
        <begin position="60"/>
        <end position="80"/>
    </location>
</feature>
<dbReference type="Proteomes" id="UP000572817">
    <property type="component" value="Unassembled WGS sequence"/>
</dbReference>
<dbReference type="AlphaFoldDB" id="A0A8H4J2U1"/>
<comment type="caution">
    <text evidence="2">The sequence shown here is derived from an EMBL/GenBank/DDBJ whole genome shotgun (WGS) entry which is preliminary data.</text>
</comment>